<proteinExistence type="inferred from homology"/>
<comment type="subcellular location">
    <subcellularLocation>
        <location evidence="10">Cell membrane</location>
        <topology evidence="10">Peripheral membrane protein</topology>
        <orientation evidence="10">Cytoplasmic side</orientation>
    </subcellularLocation>
</comment>
<keyword evidence="2 10" id="KW-0132">Cell division</keyword>
<dbReference type="EMBL" id="CP043424">
    <property type="protein sequence ID" value="QIW12382.1"/>
    <property type="molecule type" value="Genomic_DNA"/>
</dbReference>
<keyword evidence="16" id="KW-1185">Reference proteome</keyword>
<name>A0A2Z4XZE3_9GAMM</name>
<feature type="binding site" evidence="10">
    <location>
        <begin position="273"/>
        <end position="278"/>
    </location>
    <ligand>
        <name>UDP-N-acetyl-alpha-D-glucosamine</name>
        <dbReference type="ChEBI" id="CHEBI:57705"/>
    </ligand>
</feature>
<dbReference type="Proteomes" id="UP000251120">
    <property type="component" value="Chromosome"/>
</dbReference>
<dbReference type="OrthoDB" id="9808936at2"/>
<dbReference type="GO" id="GO:0050511">
    <property type="term" value="F:undecaprenyldiphospho-muramoylpentapeptide beta-N-acetylglucosaminyltransferase activity"/>
    <property type="evidence" value="ECO:0007669"/>
    <property type="project" value="UniProtKB-UniRule"/>
</dbReference>
<evidence type="ECO:0000256" key="4">
    <source>
        <dbReference type="ARBA" id="ARBA00022679"/>
    </source>
</evidence>
<dbReference type="Pfam" id="PF03033">
    <property type="entry name" value="Glyco_transf_28"/>
    <property type="match status" value="1"/>
</dbReference>
<keyword evidence="6 10" id="KW-0573">Peptidoglycan synthesis</keyword>
<keyword evidence="7 10" id="KW-0472">Membrane</keyword>
<dbReference type="GO" id="GO:0005886">
    <property type="term" value="C:plasma membrane"/>
    <property type="evidence" value="ECO:0007669"/>
    <property type="project" value="UniProtKB-SubCell"/>
</dbReference>
<comment type="function">
    <text evidence="10">Cell wall formation. Catalyzes the transfer of a GlcNAc subunit on undecaprenyl-pyrophosphoryl-MurNAc-pentapeptide (lipid intermediate I) to form undecaprenyl-pyrophosphoryl-MurNAc-(pentapeptide)GlcNAc (lipid intermediate II).</text>
</comment>
<dbReference type="GO" id="GO:0051301">
    <property type="term" value="P:cell division"/>
    <property type="evidence" value="ECO:0007669"/>
    <property type="project" value="UniProtKB-KW"/>
</dbReference>
<evidence type="ECO:0000313" key="13">
    <source>
        <dbReference type="EMBL" id="AXA34140.1"/>
    </source>
</evidence>
<dbReference type="RefSeq" id="WP_112870317.1">
    <property type="nucleotide sequence ID" value="NZ_CP021781.1"/>
</dbReference>
<dbReference type="Proteomes" id="UP000681131">
    <property type="component" value="Chromosome"/>
</dbReference>
<dbReference type="InterPro" id="IPR004276">
    <property type="entry name" value="GlycoTrans_28_N"/>
</dbReference>
<keyword evidence="5 10" id="KW-0133">Cell shape</keyword>
<evidence type="ECO:0000256" key="5">
    <source>
        <dbReference type="ARBA" id="ARBA00022960"/>
    </source>
</evidence>
<feature type="binding site" evidence="10">
    <location>
        <position position="197"/>
    </location>
    <ligand>
        <name>UDP-N-acetyl-alpha-D-glucosamine</name>
        <dbReference type="ChEBI" id="CHEBI:57705"/>
    </ligand>
</feature>
<evidence type="ECO:0000313" key="14">
    <source>
        <dbReference type="EMBL" id="QIW12382.1"/>
    </source>
</evidence>
<evidence type="ECO:0000256" key="8">
    <source>
        <dbReference type="ARBA" id="ARBA00023306"/>
    </source>
</evidence>
<feature type="binding site" evidence="10">
    <location>
        <position position="126"/>
    </location>
    <ligand>
        <name>UDP-N-acetyl-alpha-D-glucosamine</name>
        <dbReference type="ChEBI" id="CHEBI:57705"/>
    </ligand>
</feature>
<dbReference type="HAMAP" id="MF_00033">
    <property type="entry name" value="MurG"/>
    <property type="match status" value="1"/>
</dbReference>
<gene>
    <name evidence="10 13" type="primary">murG</name>
    <name evidence="13" type="ORF">CDH04_06830</name>
    <name evidence="14" type="ORF">FZC43_06830</name>
</gene>
<dbReference type="EMBL" id="CP021781">
    <property type="protein sequence ID" value="AXA34140.1"/>
    <property type="molecule type" value="Genomic_DNA"/>
</dbReference>
<dbReference type="EC" id="2.4.1.227" evidence="10"/>
<dbReference type="GO" id="GO:0009252">
    <property type="term" value="P:peptidoglycan biosynthetic process"/>
    <property type="evidence" value="ECO:0007669"/>
    <property type="project" value="UniProtKB-UniRule"/>
</dbReference>
<evidence type="ECO:0000259" key="12">
    <source>
        <dbReference type="Pfam" id="PF04101"/>
    </source>
</evidence>
<feature type="binding site" evidence="10">
    <location>
        <begin position="15"/>
        <end position="17"/>
    </location>
    <ligand>
        <name>UDP-N-acetyl-alpha-D-glucosamine</name>
        <dbReference type="ChEBI" id="CHEBI:57705"/>
    </ligand>
</feature>
<protein>
    <recommendedName>
        <fullName evidence="10">UDP-N-acetylglucosamine--N-acetylmuramyl-(pentapeptide) pyrophosphoryl-undecaprenol N-acetylglucosamine transferase</fullName>
        <ecNumber evidence="10">2.4.1.227</ecNumber>
    </recommendedName>
    <alternativeName>
        <fullName evidence="10">Undecaprenyl-PP-MurNAc-pentapeptide-UDPGlcNAc GlcNAc transferase</fullName>
    </alternativeName>
</protein>
<dbReference type="NCBIfam" id="TIGR01133">
    <property type="entry name" value="murG"/>
    <property type="match status" value="1"/>
</dbReference>
<keyword evidence="1 10" id="KW-1003">Cell membrane</keyword>
<keyword evidence="8 10" id="KW-0131">Cell cycle</keyword>
<dbReference type="GO" id="GO:0071555">
    <property type="term" value="P:cell wall organization"/>
    <property type="evidence" value="ECO:0007669"/>
    <property type="project" value="UniProtKB-KW"/>
</dbReference>
<dbReference type="PANTHER" id="PTHR21015">
    <property type="entry name" value="UDP-N-ACETYLGLUCOSAMINE--N-ACETYLMURAMYL-(PENTAPEPTIDE) PYROPHOSPHORYL-UNDECAPRENOL N-ACETYLGLUCOSAMINE TRANSFERASE 1"/>
    <property type="match status" value="1"/>
</dbReference>
<feature type="binding site" evidence="10">
    <location>
        <position position="299"/>
    </location>
    <ligand>
        <name>UDP-N-acetyl-alpha-D-glucosamine</name>
        <dbReference type="ChEBI" id="CHEBI:57705"/>
    </ligand>
</feature>
<feature type="binding site" evidence="10">
    <location>
        <position position="254"/>
    </location>
    <ligand>
        <name>UDP-N-acetyl-alpha-D-glucosamine</name>
        <dbReference type="ChEBI" id="CHEBI:57705"/>
    </ligand>
</feature>
<comment type="catalytic activity">
    <reaction evidence="10">
        <text>di-trans,octa-cis-undecaprenyl diphospho-N-acetyl-alpha-D-muramoyl-L-alanyl-D-glutamyl-meso-2,6-diaminopimeloyl-D-alanyl-D-alanine + UDP-N-acetyl-alpha-D-glucosamine = di-trans,octa-cis-undecaprenyl diphospho-[N-acetyl-alpha-D-glucosaminyl-(1-&gt;4)]-N-acetyl-alpha-D-muramoyl-L-alanyl-D-glutamyl-meso-2,6-diaminopimeloyl-D-alanyl-D-alanine + UDP + H(+)</text>
        <dbReference type="Rhea" id="RHEA:31227"/>
        <dbReference type="ChEBI" id="CHEBI:15378"/>
        <dbReference type="ChEBI" id="CHEBI:57705"/>
        <dbReference type="ChEBI" id="CHEBI:58223"/>
        <dbReference type="ChEBI" id="CHEBI:61387"/>
        <dbReference type="ChEBI" id="CHEBI:61388"/>
        <dbReference type="EC" id="2.4.1.227"/>
    </reaction>
</comment>
<keyword evidence="4 10" id="KW-0808">Transferase</keyword>
<dbReference type="Pfam" id="PF04101">
    <property type="entry name" value="Glyco_tran_28_C"/>
    <property type="match status" value="1"/>
</dbReference>
<comment type="pathway">
    <text evidence="10">Cell wall biogenesis; peptidoglycan biosynthesis.</text>
</comment>
<feature type="binding site" evidence="10">
    <location>
        <position position="172"/>
    </location>
    <ligand>
        <name>UDP-N-acetyl-alpha-D-glucosamine</name>
        <dbReference type="ChEBI" id="CHEBI:57705"/>
    </ligand>
</feature>
<evidence type="ECO:0000256" key="1">
    <source>
        <dbReference type="ARBA" id="ARBA00022475"/>
    </source>
</evidence>
<reference evidence="14 16" key="2">
    <citation type="submission" date="2019-08" db="EMBL/GenBank/DDBJ databases">
        <title>Complete genome sequences of Francisella adeliensis (FSC1325 and FSC1326).</title>
        <authorList>
            <person name="Ohrman C."/>
            <person name="Uneklint I."/>
            <person name="Vallesi A."/>
            <person name="Karlsson L."/>
            <person name="Sjodin A."/>
        </authorList>
    </citation>
    <scope>NUCLEOTIDE SEQUENCE [LARGE SCALE GENOMIC DNA]</scope>
    <source>
        <strain evidence="14 16">FSC1325</strain>
    </source>
</reference>
<dbReference type="PANTHER" id="PTHR21015:SF22">
    <property type="entry name" value="GLYCOSYLTRANSFERASE"/>
    <property type="match status" value="1"/>
</dbReference>
<comment type="similarity">
    <text evidence="10">Belongs to the glycosyltransferase 28 family. MurG subfamily.</text>
</comment>
<dbReference type="CDD" id="cd03785">
    <property type="entry name" value="GT28_MurG"/>
    <property type="match status" value="1"/>
</dbReference>
<dbReference type="GO" id="GO:0008360">
    <property type="term" value="P:regulation of cell shape"/>
    <property type="evidence" value="ECO:0007669"/>
    <property type="project" value="UniProtKB-KW"/>
</dbReference>
<sequence>MDLKNTNIIVTAGGTGGHIYPAIAIAELLAENGATVTWVGTPNSMEAKIVPKKFNIQYIKSSGIRNKGLAKKIIFPIKLALNTLEARSMLKKMKVDLVIGFGGFASGPICLAAKSKGIPIIIHEQNAKIGLTNRVLAKLASRICLAFDIDDIQNHFTEKQLKKTRIVGNPVRKDIVALNKETKEFSNELKLLILGGSQGAKVINDIIPELIVKATDEGISIKVWHQTGALTFDKTKEKYQEISDSNIKEISPFIENIAEAYRWADLIICRAGALTVSESAIAGIPAIYIPLPIAADNHQFFNAQNIVKHDASFCLEQNEMGVNNLLDIINPLVKDTNKLATLSNNAKKALKNDASEQILNSIYEVLKQKS</sequence>
<evidence type="ECO:0000256" key="7">
    <source>
        <dbReference type="ARBA" id="ARBA00023136"/>
    </source>
</evidence>
<evidence type="ECO:0000256" key="9">
    <source>
        <dbReference type="ARBA" id="ARBA00023316"/>
    </source>
</evidence>
<evidence type="ECO:0000313" key="15">
    <source>
        <dbReference type="Proteomes" id="UP000251120"/>
    </source>
</evidence>
<dbReference type="AlphaFoldDB" id="A0A2Z4XZE3"/>
<feature type="domain" description="Glycosyl transferase family 28 C-terminal" evidence="12">
    <location>
        <begin position="191"/>
        <end position="357"/>
    </location>
</feature>
<dbReference type="Gene3D" id="3.40.50.2000">
    <property type="entry name" value="Glycogen Phosphorylase B"/>
    <property type="match status" value="2"/>
</dbReference>
<evidence type="ECO:0000313" key="16">
    <source>
        <dbReference type="Proteomes" id="UP000681131"/>
    </source>
</evidence>
<dbReference type="KEGG" id="fad:CDH04_06830"/>
<accession>A0A2Z4XZE3</accession>
<evidence type="ECO:0000256" key="2">
    <source>
        <dbReference type="ARBA" id="ARBA00022618"/>
    </source>
</evidence>
<evidence type="ECO:0000256" key="3">
    <source>
        <dbReference type="ARBA" id="ARBA00022676"/>
    </source>
</evidence>
<evidence type="ECO:0000256" key="6">
    <source>
        <dbReference type="ARBA" id="ARBA00022984"/>
    </source>
</evidence>
<dbReference type="UniPathway" id="UPA00219"/>
<dbReference type="SUPFAM" id="SSF53756">
    <property type="entry name" value="UDP-Glycosyltransferase/glycogen phosphorylase"/>
    <property type="match status" value="1"/>
</dbReference>
<dbReference type="InterPro" id="IPR006009">
    <property type="entry name" value="GlcNAc_MurG"/>
</dbReference>
<feature type="domain" description="Glycosyltransferase family 28 N-terminal" evidence="11">
    <location>
        <begin position="8"/>
        <end position="143"/>
    </location>
</feature>
<keyword evidence="3 10" id="KW-0328">Glycosyltransferase</keyword>
<dbReference type="InterPro" id="IPR007235">
    <property type="entry name" value="Glyco_trans_28_C"/>
</dbReference>
<dbReference type="GO" id="GO:0005975">
    <property type="term" value="P:carbohydrate metabolic process"/>
    <property type="evidence" value="ECO:0007669"/>
    <property type="project" value="InterPro"/>
</dbReference>
<evidence type="ECO:0000259" key="11">
    <source>
        <dbReference type="Pfam" id="PF03033"/>
    </source>
</evidence>
<keyword evidence="9 10" id="KW-0961">Cell wall biogenesis/degradation</keyword>
<reference evidence="13 15" key="1">
    <citation type="submission" date="2017-06" db="EMBL/GenBank/DDBJ databases">
        <title>Complete genome of Francisella adeliensis.</title>
        <authorList>
            <person name="Vallesi A."/>
            <person name="Sjodin A."/>
        </authorList>
    </citation>
    <scope>NUCLEOTIDE SEQUENCE [LARGE SCALE GENOMIC DNA]</scope>
    <source>
        <strain evidence="13 15">FDC440</strain>
    </source>
</reference>
<organism evidence="13 15">
    <name type="scientific">Francisella adeliensis</name>
    <dbReference type="NCBI Taxonomy" id="2007306"/>
    <lineage>
        <taxon>Bacteria</taxon>
        <taxon>Pseudomonadati</taxon>
        <taxon>Pseudomonadota</taxon>
        <taxon>Gammaproteobacteria</taxon>
        <taxon>Thiotrichales</taxon>
        <taxon>Francisellaceae</taxon>
        <taxon>Francisella</taxon>
    </lineage>
</organism>
<evidence type="ECO:0000256" key="10">
    <source>
        <dbReference type="HAMAP-Rule" id="MF_00033"/>
    </source>
</evidence>